<evidence type="ECO:0000256" key="3">
    <source>
        <dbReference type="ARBA" id="ARBA00005009"/>
    </source>
</evidence>
<accession>A0A6A5WXY7</accession>
<feature type="transmembrane region" description="Helical" evidence="9">
    <location>
        <begin position="198"/>
        <end position="219"/>
    </location>
</feature>
<dbReference type="Pfam" id="PF00117">
    <property type="entry name" value="GATase"/>
    <property type="match status" value="1"/>
</dbReference>
<feature type="transmembrane region" description="Helical" evidence="9">
    <location>
        <begin position="276"/>
        <end position="302"/>
    </location>
</feature>
<keyword evidence="4" id="KW-0289">Folate biosynthesis</keyword>
<dbReference type="InterPro" id="IPR005801">
    <property type="entry name" value="ADC_synthase"/>
</dbReference>
<feature type="compositionally biased region" description="Acidic residues" evidence="8">
    <location>
        <begin position="1354"/>
        <end position="1369"/>
    </location>
</feature>
<dbReference type="InterPro" id="IPR036259">
    <property type="entry name" value="MFS_trans_sf"/>
</dbReference>
<dbReference type="InterPro" id="IPR015890">
    <property type="entry name" value="Chorismate_C"/>
</dbReference>
<dbReference type="GO" id="GO:0046654">
    <property type="term" value="P:tetrahydrofolate biosynthetic process"/>
    <property type="evidence" value="ECO:0007669"/>
    <property type="project" value="UniProtKB-UniPathway"/>
</dbReference>
<keyword evidence="5" id="KW-0315">Glutamine amidotransferase</keyword>
<evidence type="ECO:0000313" key="12">
    <source>
        <dbReference type="Proteomes" id="UP000799779"/>
    </source>
</evidence>
<organism evidence="11 12">
    <name type="scientific">Amniculicola lignicola CBS 123094</name>
    <dbReference type="NCBI Taxonomy" id="1392246"/>
    <lineage>
        <taxon>Eukaryota</taxon>
        <taxon>Fungi</taxon>
        <taxon>Dikarya</taxon>
        <taxon>Ascomycota</taxon>
        <taxon>Pezizomycotina</taxon>
        <taxon>Dothideomycetes</taxon>
        <taxon>Pleosporomycetidae</taxon>
        <taxon>Pleosporales</taxon>
        <taxon>Amniculicolaceae</taxon>
        <taxon>Amniculicola</taxon>
    </lineage>
</organism>
<keyword evidence="9" id="KW-1133">Transmembrane helix</keyword>
<keyword evidence="9" id="KW-0812">Transmembrane</keyword>
<feature type="region of interest" description="Disordered" evidence="8">
    <location>
        <begin position="811"/>
        <end position="838"/>
    </location>
</feature>
<dbReference type="PROSITE" id="PS50850">
    <property type="entry name" value="MFS"/>
    <property type="match status" value="1"/>
</dbReference>
<evidence type="ECO:0000256" key="1">
    <source>
        <dbReference type="ARBA" id="ARBA00001000"/>
    </source>
</evidence>
<dbReference type="InterPro" id="IPR010117">
    <property type="entry name" value="PabB_fungal"/>
</dbReference>
<dbReference type="InterPro" id="IPR011701">
    <property type="entry name" value="MFS"/>
</dbReference>
<dbReference type="SUPFAM" id="SSF52317">
    <property type="entry name" value="Class I glutamine amidotransferase-like"/>
    <property type="match status" value="1"/>
</dbReference>
<protein>
    <recommendedName>
        <fullName evidence="7">p-aminobenzoic acid synthase</fullName>
    </recommendedName>
    <alternativeName>
        <fullName evidence="6">Para-aminobenzoate synthase</fullName>
    </alternativeName>
</protein>
<evidence type="ECO:0000256" key="9">
    <source>
        <dbReference type="SAM" id="Phobius"/>
    </source>
</evidence>
<dbReference type="NCBIfam" id="TIGR01823">
    <property type="entry name" value="PabB-fungal"/>
    <property type="match status" value="1"/>
</dbReference>
<proteinExistence type="predicted"/>
<evidence type="ECO:0000256" key="7">
    <source>
        <dbReference type="ARBA" id="ARBA00031904"/>
    </source>
</evidence>
<dbReference type="SUPFAM" id="SSF103473">
    <property type="entry name" value="MFS general substrate transporter"/>
    <property type="match status" value="1"/>
</dbReference>
<dbReference type="InterPro" id="IPR020846">
    <property type="entry name" value="MFS_dom"/>
</dbReference>
<dbReference type="InterPro" id="IPR006221">
    <property type="entry name" value="TrpG/PapA_dom"/>
</dbReference>
<dbReference type="Gene3D" id="3.40.50.880">
    <property type="match status" value="1"/>
</dbReference>
<dbReference type="PANTHER" id="PTHR23520:SF5">
    <property type="entry name" value="TRANSPORTER, PUTATIVE (AFU_ORTHOLOGUE AFUA_3G04000)-RELATED"/>
    <property type="match status" value="1"/>
</dbReference>
<dbReference type="PROSITE" id="PS51273">
    <property type="entry name" value="GATASE_TYPE_1"/>
    <property type="match status" value="1"/>
</dbReference>
<dbReference type="EMBL" id="ML977577">
    <property type="protein sequence ID" value="KAF2002516.1"/>
    <property type="molecule type" value="Genomic_DNA"/>
</dbReference>
<keyword evidence="12" id="KW-1185">Reference proteome</keyword>
<dbReference type="InterPro" id="IPR006805">
    <property type="entry name" value="Anth_synth_I_N"/>
</dbReference>
<feature type="compositionally biased region" description="Polar residues" evidence="8">
    <location>
        <begin position="825"/>
        <end position="838"/>
    </location>
</feature>
<dbReference type="PANTHER" id="PTHR23520">
    <property type="entry name" value="TRANSPORTER, PUTATIVE (AFU_ORTHOLOGUE AFUA_3G04000)-RELATED"/>
    <property type="match status" value="1"/>
</dbReference>
<dbReference type="GO" id="GO:0046820">
    <property type="term" value="F:4-amino-4-deoxychorismate synthase activity"/>
    <property type="evidence" value="ECO:0007669"/>
    <property type="project" value="UniProtKB-EC"/>
</dbReference>
<comment type="pathway">
    <text evidence="3">Cofactor biosynthesis; tetrahydrofolate biosynthesis; 4-aminobenzoate from chorismate: step 1/2.</text>
</comment>
<evidence type="ECO:0000259" key="10">
    <source>
        <dbReference type="PROSITE" id="PS50850"/>
    </source>
</evidence>
<comment type="catalytic activity">
    <reaction evidence="1">
        <text>chorismate + L-glutamine = 4-amino-4-deoxychorismate + L-glutamate</text>
        <dbReference type="Rhea" id="RHEA:11672"/>
        <dbReference type="ChEBI" id="CHEBI:29748"/>
        <dbReference type="ChEBI" id="CHEBI:29985"/>
        <dbReference type="ChEBI" id="CHEBI:58359"/>
        <dbReference type="ChEBI" id="CHEBI:58406"/>
        <dbReference type="EC" id="2.6.1.85"/>
    </reaction>
</comment>
<feature type="transmembrane region" description="Helical" evidence="9">
    <location>
        <begin position="67"/>
        <end position="86"/>
    </location>
</feature>
<feature type="region of interest" description="Disordered" evidence="8">
    <location>
        <begin position="1352"/>
        <end position="1371"/>
    </location>
</feature>
<dbReference type="Pfam" id="PF00425">
    <property type="entry name" value="Chorismate_bind"/>
    <property type="match status" value="2"/>
</dbReference>
<feature type="transmembrane region" description="Helical" evidence="9">
    <location>
        <begin position="159"/>
        <end position="186"/>
    </location>
</feature>
<evidence type="ECO:0000256" key="2">
    <source>
        <dbReference type="ARBA" id="ARBA00004141"/>
    </source>
</evidence>
<feature type="transmembrane region" description="Helical" evidence="9">
    <location>
        <begin position="38"/>
        <end position="55"/>
    </location>
</feature>
<feature type="transmembrane region" description="Helical" evidence="9">
    <location>
        <begin position="98"/>
        <end position="128"/>
    </location>
</feature>
<gene>
    <name evidence="11" type="ORF">P154DRAFT_430872</name>
</gene>
<evidence type="ECO:0000313" key="11">
    <source>
        <dbReference type="EMBL" id="KAF2002516.1"/>
    </source>
</evidence>
<dbReference type="Pfam" id="PF07690">
    <property type="entry name" value="MFS_1"/>
    <property type="match status" value="1"/>
</dbReference>
<name>A0A6A5WXY7_9PLEO</name>
<feature type="transmembrane region" description="Helical" evidence="9">
    <location>
        <begin position="314"/>
        <end position="335"/>
    </location>
</feature>
<dbReference type="InterPro" id="IPR029062">
    <property type="entry name" value="Class_I_gatase-like"/>
</dbReference>
<comment type="subcellular location">
    <subcellularLocation>
        <location evidence="2">Membrane</location>
        <topology evidence="2">Multi-pass membrane protein</topology>
    </subcellularLocation>
</comment>
<feature type="domain" description="Major facilitator superfamily (MFS) profile" evidence="10">
    <location>
        <begin position="29"/>
        <end position="456"/>
    </location>
</feature>
<reference evidence="11" key="1">
    <citation type="journal article" date="2020" name="Stud. Mycol.">
        <title>101 Dothideomycetes genomes: a test case for predicting lifestyles and emergence of pathogens.</title>
        <authorList>
            <person name="Haridas S."/>
            <person name="Albert R."/>
            <person name="Binder M."/>
            <person name="Bloem J."/>
            <person name="Labutti K."/>
            <person name="Salamov A."/>
            <person name="Andreopoulos B."/>
            <person name="Baker S."/>
            <person name="Barry K."/>
            <person name="Bills G."/>
            <person name="Bluhm B."/>
            <person name="Cannon C."/>
            <person name="Castanera R."/>
            <person name="Culley D."/>
            <person name="Daum C."/>
            <person name="Ezra D."/>
            <person name="Gonzalez J."/>
            <person name="Henrissat B."/>
            <person name="Kuo A."/>
            <person name="Liang C."/>
            <person name="Lipzen A."/>
            <person name="Lutzoni F."/>
            <person name="Magnuson J."/>
            <person name="Mondo S."/>
            <person name="Nolan M."/>
            <person name="Ohm R."/>
            <person name="Pangilinan J."/>
            <person name="Park H.-J."/>
            <person name="Ramirez L."/>
            <person name="Alfaro M."/>
            <person name="Sun H."/>
            <person name="Tritt A."/>
            <person name="Yoshinaga Y."/>
            <person name="Zwiers L.-H."/>
            <person name="Turgeon B."/>
            <person name="Goodwin S."/>
            <person name="Spatafora J."/>
            <person name="Crous P."/>
            <person name="Grigoriev I."/>
        </authorList>
    </citation>
    <scope>NUCLEOTIDE SEQUENCE</scope>
    <source>
        <strain evidence="11">CBS 123094</strain>
    </source>
</reference>
<evidence type="ECO:0000256" key="4">
    <source>
        <dbReference type="ARBA" id="ARBA00022909"/>
    </source>
</evidence>
<dbReference type="SUPFAM" id="SSF56322">
    <property type="entry name" value="ADC synthase"/>
    <property type="match status" value="1"/>
</dbReference>
<dbReference type="Gene3D" id="1.20.1250.20">
    <property type="entry name" value="MFS general substrate transporter like domains"/>
    <property type="match status" value="1"/>
</dbReference>
<dbReference type="Proteomes" id="UP000799779">
    <property type="component" value="Unassembled WGS sequence"/>
</dbReference>
<feature type="transmembrane region" description="Helical" evidence="9">
    <location>
        <begin position="355"/>
        <end position="377"/>
    </location>
</feature>
<dbReference type="InterPro" id="IPR017926">
    <property type="entry name" value="GATASE"/>
</dbReference>
<dbReference type="PRINTS" id="PR00096">
    <property type="entry name" value="GATASE"/>
</dbReference>
<keyword evidence="9" id="KW-0472">Membrane</keyword>
<dbReference type="GO" id="GO:0046656">
    <property type="term" value="P:folic acid biosynthetic process"/>
    <property type="evidence" value="ECO:0007669"/>
    <property type="project" value="UniProtKB-KW"/>
</dbReference>
<dbReference type="GO" id="GO:0000329">
    <property type="term" value="C:fungal-type vacuole membrane"/>
    <property type="evidence" value="ECO:0007669"/>
    <property type="project" value="TreeGrafter"/>
</dbReference>
<evidence type="ECO:0000256" key="8">
    <source>
        <dbReference type="SAM" id="MobiDB-lite"/>
    </source>
</evidence>
<dbReference type="GO" id="GO:0022857">
    <property type="term" value="F:transmembrane transporter activity"/>
    <property type="evidence" value="ECO:0007669"/>
    <property type="project" value="InterPro"/>
</dbReference>
<evidence type="ECO:0000256" key="5">
    <source>
        <dbReference type="ARBA" id="ARBA00022962"/>
    </source>
</evidence>
<evidence type="ECO:0000256" key="6">
    <source>
        <dbReference type="ARBA" id="ARBA00031329"/>
    </source>
</evidence>
<dbReference type="Gene3D" id="3.60.120.10">
    <property type="entry name" value="Anthranilate synthase"/>
    <property type="match status" value="1"/>
</dbReference>
<dbReference type="CDD" id="cd01743">
    <property type="entry name" value="GATase1_Anthranilate_Synthase"/>
    <property type="match status" value="1"/>
</dbReference>
<dbReference type="OrthoDB" id="64220at2759"/>
<dbReference type="Pfam" id="PF04715">
    <property type="entry name" value="Anth_synt_I_N"/>
    <property type="match status" value="1"/>
</dbReference>
<dbReference type="UniPathway" id="UPA00077">
    <property type="reaction ID" value="UER00149"/>
</dbReference>
<feature type="region of interest" description="Disordered" evidence="8">
    <location>
        <begin position="229"/>
        <end position="266"/>
    </location>
</feature>
<sequence length="1410" mass="154159">MQPASQVAKGAKWLVDELGLKTMLSAGKDVYIIILSRYLRLFAYGAVALVLALYFEALDFSDEQIGLFMTLTLLGDTVISLLLTLVADGLGRRKTLLLGAFMMAVSGAVFATTSNYIALLIAAIVGVISPSGNEIGPFRAIEESTMAHLVPEAKRSDVFTWYVVMAVLGTSTGLAVGGVAFDKFLALDGWTQVDAYRMIFWIYTAVGCVKGIMTLFLSAECEPKKPRLVQVRDRPTESDETEPLLQNGQSEEGAVTPKPEKRRNPFTTLSKPSRVILLKLCSLFFFDSLGSGMVPFSLINFYMSRKFNLEKGKLGGIMSATWFVSTLGTVFAASLAKRIGLIQAMVVTHLPASLFLALLPIPPGLPLTICLLVGRSILSSMDQAPRSAFLSLVVLPEERTAVMGIVNIIKTLAQSTGPSVTGVLAGHNHFWVAFVVAGSMKAAYDVALLIFFAGRVHKSREGTQHSDDDEDDSLGSALAEQHPIIAEDGIGVQQEDTALKLPSALDVSQGVAGPTGFRPTIFAAAGNKRTLGWGFGWLNFALFLDHPDTAFSTMAPAVLTTPGKILYLDAYDSFSNNIVSQIEQSVGANVVSIRIDDPCFTRKSEEGTIVSDSGLFVEYLKGFDAAIAGPGPGWANVNDDVGLMQELWKLQGEDMLPVLGICLGFQSLALNFGADIERLPEPRHGLISEVLHKGQSIFRDVGHLLATQYHSLQVNIGHTIQTKRAVKYPKQLWTPTEKCPQLEPLAWDFEEKKNGAVLMGLRHINKPFWGVQFHPESICTNGEGTRIVQNWWIEAQIWNHARKRTLVQHLERDDQKLSPPDSDTEQLTPSPTGAKQTPTCHPLNFAFEMTHDGLPPAIVHCLTTGSGRLTVQDLCQYFDINETEGIVLQSGLQSDLLPLQVGTGRYSIIGLIIPEETLRLHYYTGSKKLQLRKGNNDVVLESEVEDVWSYVRAIMQYLRPGLQPVGPTFAPFWGGLMGYVSYEAGLESIGVEACPADEGKPVIPDMCFAFITRSIVFDHQVKKIYVQSIRSMEDRAWVLDALDIIDDAVGQKSATSTPSIIYRADPFEVYVPPVNGFVGSCKRSVVSHGSYHKSITRCQDFIRDGHSYELCLTAQNTITGSTPASCTTPKSSNQMSWDLYKRLTSRNPAPFSAYIRLHNLHILSSSPERYISWSRTGVAQCRPIKGTVSKANGATAADAISILSSPKERAENLMIVDLTRHQLHGVYGSGNVQVTKLMEIEEYETLWQLVSVIEAVPPGISKARTPEEWEEPADYVSMKKSAKLGEVNLGFEAFVRSLPPGSMTGAPKKRSCEILKQLEGRRRGIYSGVLGYLDVGGGGDFSVVIRTAVKVDREEGEDEGEDAGEDAGEDGGKEIWTIGAGGAITSQSVLDSEYEEMKGKFWSTGRAFMD</sequence>